<protein>
    <submittedName>
        <fullName evidence="2">DUF3995 domain-containing protein</fullName>
    </submittedName>
</protein>
<dbReference type="KEGG" id="paun:MJA45_07745"/>
<keyword evidence="1" id="KW-0472">Membrane</keyword>
<dbReference type="AlphaFoldDB" id="A0AA96LIV9"/>
<organism evidence="2 3">
    <name type="scientific">Paenibacillus aurantius</name>
    <dbReference type="NCBI Taxonomy" id="2918900"/>
    <lineage>
        <taxon>Bacteria</taxon>
        <taxon>Bacillati</taxon>
        <taxon>Bacillota</taxon>
        <taxon>Bacilli</taxon>
        <taxon>Bacillales</taxon>
        <taxon>Paenibacillaceae</taxon>
        <taxon>Paenibacillus</taxon>
    </lineage>
</organism>
<gene>
    <name evidence="2" type="ORF">MJA45_07745</name>
</gene>
<feature type="transmembrane region" description="Helical" evidence="1">
    <location>
        <begin position="132"/>
        <end position="153"/>
    </location>
</feature>
<keyword evidence="1" id="KW-0812">Transmembrane</keyword>
<accession>A0AA96LIV9</accession>
<evidence type="ECO:0000313" key="3">
    <source>
        <dbReference type="Proteomes" id="UP001305702"/>
    </source>
</evidence>
<feature type="transmembrane region" description="Helical" evidence="1">
    <location>
        <begin position="54"/>
        <end position="78"/>
    </location>
</feature>
<sequence length="156" mass="16955">MGGTRGVGILKPDILQLSYFESINGIASVFLTVAGIIGLAFIYGNKGKATRYVLLFLALAGCSLSASHGIFGILYRILQMSGRIGLESGTFTLREDTYVLWDLVLFEPWFLVEGLLLGLVGWYFLKEARSRKIWLAACLLGVGIGLVTGLMGVRFA</sequence>
<proteinExistence type="predicted"/>
<dbReference type="EMBL" id="CP130318">
    <property type="protein sequence ID" value="WNQ14179.1"/>
    <property type="molecule type" value="Genomic_DNA"/>
</dbReference>
<feature type="transmembrane region" description="Helical" evidence="1">
    <location>
        <begin position="98"/>
        <end position="125"/>
    </location>
</feature>
<feature type="transmembrane region" description="Helical" evidence="1">
    <location>
        <begin position="22"/>
        <end position="42"/>
    </location>
</feature>
<evidence type="ECO:0000313" key="2">
    <source>
        <dbReference type="EMBL" id="WNQ14179.1"/>
    </source>
</evidence>
<name>A0AA96LIV9_9BACL</name>
<keyword evidence="1" id="KW-1133">Transmembrane helix</keyword>
<evidence type="ECO:0000256" key="1">
    <source>
        <dbReference type="SAM" id="Phobius"/>
    </source>
</evidence>
<keyword evidence="3" id="KW-1185">Reference proteome</keyword>
<dbReference type="Proteomes" id="UP001305702">
    <property type="component" value="Chromosome"/>
</dbReference>
<reference evidence="2 3" key="1">
    <citation type="submission" date="2022-02" db="EMBL/GenBank/DDBJ databases">
        <title>Paenibacillus sp. MBLB1776 Whole Genome Shotgun Sequencing.</title>
        <authorList>
            <person name="Hwang C.Y."/>
            <person name="Cho E.-S."/>
            <person name="Seo M.-J."/>
        </authorList>
    </citation>
    <scope>NUCLEOTIDE SEQUENCE [LARGE SCALE GENOMIC DNA]</scope>
    <source>
        <strain evidence="2 3">MBLB1776</strain>
    </source>
</reference>